<evidence type="ECO:0000259" key="13">
    <source>
        <dbReference type="PROSITE" id="PS50002"/>
    </source>
</evidence>
<evidence type="ECO:0000256" key="12">
    <source>
        <dbReference type="SAM" id="MobiDB-lite"/>
    </source>
</evidence>
<feature type="region of interest" description="Disordered" evidence="12">
    <location>
        <begin position="313"/>
        <end position="374"/>
    </location>
</feature>
<feature type="region of interest" description="Disordered" evidence="12">
    <location>
        <begin position="464"/>
        <end position="483"/>
    </location>
</feature>
<feature type="region of interest" description="Disordered" evidence="12">
    <location>
        <begin position="629"/>
        <end position="659"/>
    </location>
</feature>
<keyword evidence="8" id="KW-0677">Repeat</keyword>
<dbReference type="Proteomes" id="UP001178461">
    <property type="component" value="Chromosome 5"/>
</dbReference>
<dbReference type="FunFam" id="2.30.30.40:FF:000004">
    <property type="entry name" value="Sorbin and SH3 domain-containing protein 1 isoform 2"/>
    <property type="match status" value="1"/>
</dbReference>
<dbReference type="InterPro" id="IPR036028">
    <property type="entry name" value="SH3-like_dom_sf"/>
</dbReference>
<keyword evidence="16" id="KW-1185">Reference proteome</keyword>
<feature type="compositionally biased region" description="Basic and acidic residues" evidence="12">
    <location>
        <begin position="338"/>
        <end position="347"/>
    </location>
</feature>
<accession>A0AA35KB72</accession>
<dbReference type="Pfam" id="PF14604">
    <property type="entry name" value="SH3_9"/>
    <property type="match status" value="1"/>
</dbReference>
<evidence type="ECO:0000313" key="15">
    <source>
        <dbReference type="EMBL" id="CAI5774134.1"/>
    </source>
</evidence>
<keyword evidence="5" id="KW-1003">Cell membrane</keyword>
<dbReference type="InterPro" id="IPR035610">
    <property type="entry name" value="SORBS1_SH3_1"/>
</dbReference>
<dbReference type="FunFam" id="2.30.30.40:FF:000001">
    <property type="entry name" value="Sorbin and SH3 domain-containing protein 1 isoform 2"/>
    <property type="match status" value="1"/>
</dbReference>
<evidence type="ECO:0000256" key="3">
    <source>
        <dbReference type="ARBA" id="ARBA00004496"/>
    </source>
</evidence>
<dbReference type="CDD" id="cd11919">
    <property type="entry name" value="SH3_Sorbs1_1"/>
    <property type="match status" value="1"/>
</dbReference>
<organism evidence="15 16">
    <name type="scientific">Podarcis lilfordi</name>
    <name type="common">Lilford's wall lizard</name>
    <dbReference type="NCBI Taxonomy" id="74358"/>
    <lineage>
        <taxon>Eukaryota</taxon>
        <taxon>Metazoa</taxon>
        <taxon>Chordata</taxon>
        <taxon>Craniata</taxon>
        <taxon>Vertebrata</taxon>
        <taxon>Euteleostomi</taxon>
        <taxon>Lepidosauria</taxon>
        <taxon>Squamata</taxon>
        <taxon>Bifurcata</taxon>
        <taxon>Unidentata</taxon>
        <taxon>Episquamata</taxon>
        <taxon>Laterata</taxon>
        <taxon>Lacertibaenia</taxon>
        <taxon>Lacertidae</taxon>
        <taxon>Podarcis</taxon>
    </lineage>
</organism>
<feature type="region of interest" description="Disordered" evidence="12">
    <location>
        <begin position="694"/>
        <end position="737"/>
    </location>
</feature>
<dbReference type="FunFam" id="2.30.30.40:FF:000003">
    <property type="entry name" value="Sorbin and SH3 domain-containing protein 1 isoform 2"/>
    <property type="match status" value="1"/>
</dbReference>
<feature type="region of interest" description="Disordered" evidence="12">
    <location>
        <begin position="893"/>
        <end position="915"/>
    </location>
</feature>
<dbReference type="InterPro" id="IPR003127">
    <property type="entry name" value="SoHo_dom"/>
</dbReference>
<dbReference type="InterPro" id="IPR050384">
    <property type="entry name" value="Endophilin_SH3RF"/>
</dbReference>
<dbReference type="SMART" id="SM00459">
    <property type="entry name" value="Sorb"/>
    <property type="match status" value="1"/>
</dbReference>
<evidence type="ECO:0000256" key="10">
    <source>
        <dbReference type="ARBA" id="ARBA00023136"/>
    </source>
</evidence>
<proteinExistence type="predicted"/>
<keyword evidence="10" id="KW-0472">Membrane</keyword>
<protein>
    <submittedName>
        <fullName evidence="15">And SH3 domain-containing 1 isoform X9</fullName>
    </submittedName>
</protein>
<dbReference type="PRINTS" id="PR00499">
    <property type="entry name" value="P67PHOX"/>
</dbReference>
<sequence length="999" mass="110850">MTSECKEVEVGSTVVNGLVLGSNGQDRELDPAKVCTGKGAVTLWASPTYEENRSVSPTSHSQDIHQSENDWKLPLSVDTNGDAQSSALAAKGYRSVRPNLSESKPHTPSPPHPSPPNEESFAWRPCTGTAITVLQPVPITDCVHPHAPKPHLRPSLEGRPSFSSSPKPFVAAPYKSAGSIPADRGLHVGQSRSGSRSLLPDASSDHQNTLALAEEHPSGKAGLKPNHETRAQKKVSSLYVACLSNSTCSAPFGNSTARSDGQTQGTRFGAEVTVAPAFSPASSVTDTGKSLPPPPPAPPRPFFNIVLSGDSVSYGQSHPSRTPQAVGNTKADFPHTTCSEDRMRKEPCIAQPPPPPPPQQHPCKAKEHGRDPCPLLYEAPRSSSGTECYGSLTLTSKPTSGYPSTTIVNPTIVLLQHNREQQKRLSSLSEPAIDVPLADKVDYMPVQEKMSQSKKQAMEERKKAIKSPQYMTDSSPDDIGIPLRNTDRSKDWYKTMFKQIHRLTKDEDSDSYVPQYSFYKDTRAQTSVPRSKSENDTIDMEKVVKRSATLPLPARTSSLKPSTERNDWEPPDKKVDTRKYRAEPKSIYEYQPGRSSVLNNEKLTDPEKDIYLYQTELEADIEKMEKMYKDKKQMKSTTGSSPPETSSDHLPHSPYSPSYHSAKRAFEAALGDVTGPENERQIYKSVLEGGDIPLQGLSGLKRPSSSASTKDSESPRHFAPLDYMESPEEFSRRRHSDKEMRAARAKFDFKAQTLKELPLKKGDVVYIYKQIDQNWFEGEHHGRVGIFPQSYIELLPPTEKAQPKKTSPIQVLEYGDAIAKFNFNGDTQVEMSFRKGERITLIRQVDENWYEGKIPSTHRQGIFPVTYVDIFKQPVLKNTLDYGSLSFCHSPNRSLTTSPQPSHHSLRPGPDLTESEKSYVQPQVLPLGTSLDRNHAPQDMLSYQALYSYVPQNEDELELRDGDIIDVMEKCDDGWFVGTSRRTQQFGTFPGNYVKLVSS</sequence>
<feature type="region of interest" description="Disordered" evidence="12">
    <location>
        <begin position="145"/>
        <end position="206"/>
    </location>
</feature>
<reference evidence="15" key="1">
    <citation type="submission" date="2022-12" db="EMBL/GenBank/DDBJ databases">
        <authorList>
            <person name="Alioto T."/>
            <person name="Alioto T."/>
            <person name="Gomez Garrido J."/>
        </authorList>
    </citation>
    <scope>NUCLEOTIDE SEQUENCE</scope>
</reference>
<evidence type="ECO:0000256" key="1">
    <source>
        <dbReference type="ARBA" id="ARBA00004236"/>
    </source>
</evidence>
<dbReference type="InterPro" id="IPR035611">
    <property type="entry name" value="SORBS1_SH3_2"/>
</dbReference>
<comment type="subcellular location">
    <subcellularLocation>
        <location evidence="2">Cell junction</location>
        <location evidence="2">Focal adhesion</location>
    </subcellularLocation>
    <subcellularLocation>
        <location evidence="1">Cell membrane</location>
    </subcellularLocation>
    <subcellularLocation>
        <location evidence="3">Cytoplasm</location>
    </subcellularLocation>
</comment>
<feature type="compositionally biased region" description="Pro residues" evidence="12">
    <location>
        <begin position="350"/>
        <end position="360"/>
    </location>
</feature>
<dbReference type="Pfam" id="PF07653">
    <property type="entry name" value="SH3_2"/>
    <property type="match status" value="1"/>
</dbReference>
<keyword evidence="9" id="KW-0965">Cell junction</keyword>
<evidence type="ECO:0000313" key="16">
    <source>
        <dbReference type="Proteomes" id="UP001178461"/>
    </source>
</evidence>
<dbReference type="SUPFAM" id="SSF50044">
    <property type="entry name" value="SH3-domain"/>
    <property type="match status" value="3"/>
</dbReference>
<feature type="compositionally biased region" description="Polar residues" evidence="12">
    <location>
        <begin position="893"/>
        <end position="903"/>
    </location>
</feature>
<dbReference type="PANTHER" id="PTHR14167">
    <property type="entry name" value="SH3 DOMAIN-CONTAINING"/>
    <property type="match status" value="1"/>
</dbReference>
<feature type="compositionally biased region" description="Pro residues" evidence="12">
    <location>
        <begin position="107"/>
        <end position="116"/>
    </location>
</feature>
<feature type="region of interest" description="Disordered" evidence="12">
    <location>
        <begin position="548"/>
        <end position="602"/>
    </location>
</feature>
<evidence type="ECO:0000259" key="14">
    <source>
        <dbReference type="PROSITE" id="PS50831"/>
    </source>
</evidence>
<dbReference type="GO" id="GO:0005634">
    <property type="term" value="C:nucleus"/>
    <property type="evidence" value="ECO:0007669"/>
    <property type="project" value="TreeGrafter"/>
</dbReference>
<dbReference type="PROSITE" id="PS50831">
    <property type="entry name" value="SOHO"/>
    <property type="match status" value="1"/>
</dbReference>
<feature type="compositionally biased region" description="Low complexity" evidence="12">
    <location>
        <begin position="636"/>
        <end position="645"/>
    </location>
</feature>
<dbReference type="GO" id="GO:0031589">
    <property type="term" value="P:cell-substrate adhesion"/>
    <property type="evidence" value="ECO:0007669"/>
    <property type="project" value="TreeGrafter"/>
</dbReference>
<evidence type="ECO:0000256" key="11">
    <source>
        <dbReference type="PROSITE-ProRule" id="PRU00192"/>
    </source>
</evidence>
<keyword evidence="6" id="KW-0963">Cytoplasm</keyword>
<dbReference type="Pfam" id="PF00018">
    <property type="entry name" value="SH3_1"/>
    <property type="match status" value="1"/>
</dbReference>
<name>A0AA35KB72_9SAUR</name>
<dbReference type="GO" id="GO:0005886">
    <property type="term" value="C:plasma membrane"/>
    <property type="evidence" value="ECO:0007669"/>
    <property type="project" value="UniProtKB-SubCell"/>
</dbReference>
<keyword evidence="7" id="KW-0597">Phosphoprotein</keyword>
<feature type="domain" description="SoHo" evidence="14">
    <location>
        <begin position="464"/>
        <end position="521"/>
    </location>
</feature>
<keyword evidence="4 11" id="KW-0728">SH3 domain</keyword>
<evidence type="ECO:0000256" key="6">
    <source>
        <dbReference type="ARBA" id="ARBA00022490"/>
    </source>
</evidence>
<dbReference type="CDD" id="cd11922">
    <property type="entry name" value="SH3_Sorbs1_2"/>
    <property type="match status" value="1"/>
</dbReference>
<feature type="compositionally biased region" description="Polar residues" evidence="12">
    <location>
        <begin position="313"/>
        <end position="327"/>
    </location>
</feature>
<dbReference type="AlphaFoldDB" id="A0AA35KB72"/>
<feature type="compositionally biased region" description="Pro residues" evidence="12">
    <location>
        <begin position="291"/>
        <end position="300"/>
    </location>
</feature>
<dbReference type="PANTHER" id="PTHR14167:SF64">
    <property type="entry name" value="SORBIN AND SH3 DOMAIN-CONTAINING PROTEIN 1"/>
    <property type="match status" value="1"/>
</dbReference>
<gene>
    <name evidence="15" type="ORF">PODLI_1B031761</name>
</gene>
<evidence type="ECO:0000256" key="4">
    <source>
        <dbReference type="ARBA" id="ARBA00022443"/>
    </source>
</evidence>
<dbReference type="EMBL" id="OX395130">
    <property type="protein sequence ID" value="CAI5774134.1"/>
    <property type="molecule type" value="Genomic_DNA"/>
</dbReference>
<feature type="domain" description="SH3" evidence="13">
    <location>
        <begin position="738"/>
        <end position="797"/>
    </location>
</feature>
<evidence type="ECO:0000256" key="9">
    <source>
        <dbReference type="ARBA" id="ARBA00022949"/>
    </source>
</evidence>
<dbReference type="InterPro" id="IPR001452">
    <property type="entry name" value="SH3_domain"/>
</dbReference>
<dbReference type="PRINTS" id="PR00452">
    <property type="entry name" value="SH3DOMAIN"/>
</dbReference>
<evidence type="ECO:0000256" key="7">
    <source>
        <dbReference type="ARBA" id="ARBA00022553"/>
    </source>
</evidence>
<dbReference type="Gene3D" id="2.30.30.40">
    <property type="entry name" value="SH3 Domains"/>
    <property type="match status" value="3"/>
</dbReference>
<feature type="region of interest" description="Disordered" evidence="12">
    <location>
        <begin position="46"/>
        <end position="79"/>
    </location>
</feature>
<evidence type="ECO:0000256" key="5">
    <source>
        <dbReference type="ARBA" id="ARBA00022475"/>
    </source>
</evidence>
<feature type="domain" description="SH3" evidence="13">
    <location>
        <begin position="938"/>
        <end position="999"/>
    </location>
</feature>
<feature type="domain" description="SH3" evidence="13">
    <location>
        <begin position="812"/>
        <end position="873"/>
    </location>
</feature>
<dbReference type="Pfam" id="PF02208">
    <property type="entry name" value="Sorb"/>
    <property type="match status" value="1"/>
</dbReference>
<dbReference type="PROSITE" id="PS50002">
    <property type="entry name" value="SH3"/>
    <property type="match status" value="3"/>
</dbReference>
<feature type="compositionally biased region" description="Basic and acidic residues" evidence="12">
    <location>
        <begin position="562"/>
        <end position="586"/>
    </location>
</feature>
<dbReference type="GO" id="GO:0005737">
    <property type="term" value="C:cytoplasm"/>
    <property type="evidence" value="ECO:0007669"/>
    <property type="project" value="UniProtKB-SubCell"/>
</dbReference>
<feature type="region of interest" description="Disordered" evidence="12">
    <location>
        <begin position="279"/>
        <end position="300"/>
    </location>
</feature>
<feature type="compositionally biased region" description="Basic and acidic residues" evidence="12">
    <location>
        <begin position="62"/>
        <end position="71"/>
    </location>
</feature>
<dbReference type="GO" id="GO:0005925">
    <property type="term" value="C:focal adhesion"/>
    <property type="evidence" value="ECO:0007669"/>
    <property type="project" value="UniProtKB-SubCell"/>
</dbReference>
<evidence type="ECO:0000256" key="2">
    <source>
        <dbReference type="ARBA" id="ARBA00004246"/>
    </source>
</evidence>
<feature type="region of interest" description="Disordered" evidence="12">
    <location>
        <begin position="98"/>
        <end position="123"/>
    </location>
</feature>
<dbReference type="SMART" id="SM00326">
    <property type="entry name" value="SH3"/>
    <property type="match status" value="3"/>
</dbReference>
<evidence type="ECO:0000256" key="8">
    <source>
        <dbReference type="ARBA" id="ARBA00022737"/>
    </source>
</evidence>